<dbReference type="Proteomes" id="UP000606600">
    <property type="component" value="Unassembled WGS sequence"/>
</dbReference>
<evidence type="ECO:0000256" key="1">
    <source>
        <dbReference type="SAM" id="Phobius"/>
    </source>
</evidence>
<evidence type="ECO:0000313" key="2">
    <source>
        <dbReference type="EMBL" id="MBD1366051.1"/>
    </source>
</evidence>
<protein>
    <submittedName>
        <fullName evidence="2">Uncharacterized protein</fullName>
    </submittedName>
</protein>
<dbReference type="EMBL" id="JACWMY010000010">
    <property type="protein sequence ID" value="MBD1366051.1"/>
    <property type="molecule type" value="Genomic_DNA"/>
</dbReference>
<evidence type="ECO:0000313" key="3">
    <source>
        <dbReference type="Proteomes" id="UP000606600"/>
    </source>
</evidence>
<name>A0ABR7WUW3_9SPHI</name>
<feature type="transmembrane region" description="Helical" evidence="1">
    <location>
        <begin position="61"/>
        <end position="78"/>
    </location>
</feature>
<keyword evidence="1" id="KW-1133">Transmembrane helix</keyword>
<keyword evidence="1" id="KW-0472">Membrane</keyword>
<feature type="transmembrane region" description="Helical" evidence="1">
    <location>
        <begin position="90"/>
        <end position="109"/>
    </location>
</feature>
<dbReference type="RefSeq" id="WP_191190707.1">
    <property type="nucleotide sequence ID" value="NZ_JACWMY010000010.1"/>
</dbReference>
<accession>A0ABR7WUW3</accession>
<proteinExistence type="predicted"/>
<keyword evidence="3" id="KW-1185">Reference proteome</keyword>
<reference evidence="2 3" key="1">
    <citation type="submission" date="2020-09" db="EMBL/GenBank/DDBJ databases">
        <title>Novel species of Mucilaginibacter isolated from a glacier on the Tibetan Plateau.</title>
        <authorList>
            <person name="Liu Q."/>
            <person name="Xin Y.-H."/>
        </authorList>
    </citation>
    <scope>NUCLEOTIDE SEQUENCE [LARGE SCALE GENOMIC DNA]</scope>
    <source>
        <strain evidence="2 3">ZT4R22</strain>
    </source>
</reference>
<gene>
    <name evidence="2" type="ORF">IDJ77_19730</name>
</gene>
<keyword evidence="1" id="KW-0812">Transmembrane</keyword>
<sequence length="125" mass="14798">MEEIKQGKNSLITLCAIAISLSVFIVVVYNYNIGNDRLVPQVFRLLFSACLMVFTIEKSRVAKWILLFTFVYSSLEFIKDFRKYTFDHWFSWLLFLIAVYNVFFVVYLLSSKKINLYLNDKHNAQ</sequence>
<comment type="caution">
    <text evidence="2">The sequence shown here is derived from an EMBL/GenBank/DDBJ whole genome shotgun (WGS) entry which is preliminary data.</text>
</comment>
<organism evidence="2 3">
    <name type="scientific">Mucilaginibacter pankratovii</name>
    <dbReference type="NCBI Taxonomy" id="2772110"/>
    <lineage>
        <taxon>Bacteria</taxon>
        <taxon>Pseudomonadati</taxon>
        <taxon>Bacteroidota</taxon>
        <taxon>Sphingobacteriia</taxon>
        <taxon>Sphingobacteriales</taxon>
        <taxon>Sphingobacteriaceae</taxon>
        <taxon>Mucilaginibacter</taxon>
    </lineage>
</organism>
<feature type="transmembrane region" description="Helical" evidence="1">
    <location>
        <begin position="12"/>
        <end position="32"/>
    </location>
</feature>